<accession>A0A443YXG7</accession>
<comment type="caution">
    <text evidence="2">The sequence shown here is derived from an EMBL/GenBank/DDBJ whole genome shotgun (WGS) entry which is preliminary data.</text>
</comment>
<gene>
    <name evidence="2" type="ORF">DPV69_09965</name>
</gene>
<dbReference type="Proteomes" id="UP000284120">
    <property type="component" value="Unassembled WGS sequence"/>
</dbReference>
<protein>
    <submittedName>
        <fullName evidence="2">Uncharacterized protein</fullName>
    </submittedName>
</protein>
<organism evidence="2 3">
    <name type="scientific">Pedobacter chitinilyticus</name>
    <dbReference type="NCBI Taxonomy" id="2233776"/>
    <lineage>
        <taxon>Bacteria</taxon>
        <taxon>Pseudomonadati</taxon>
        <taxon>Bacteroidota</taxon>
        <taxon>Sphingobacteriia</taxon>
        <taxon>Sphingobacteriales</taxon>
        <taxon>Sphingobacteriaceae</taxon>
        <taxon>Pedobacter</taxon>
    </lineage>
</organism>
<keyword evidence="1" id="KW-0732">Signal</keyword>
<feature type="signal peptide" evidence="1">
    <location>
        <begin position="1"/>
        <end position="22"/>
    </location>
</feature>
<dbReference type="RefSeq" id="WP_113647194.1">
    <property type="nucleotide sequence ID" value="NZ_QMHN01000002.1"/>
</dbReference>
<proteinExistence type="predicted"/>
<feature type="chain" id="PRO_5018992935" evidence="1">
    <location>
        <begin position="23"/>
        <end position="275"/>
    </location>
</feature>
<dbReference type="OrthoDB" id="1240046at2"/>
<evidence type="ECO:0000313" key="2">
    <source>
        <dbReference type="EMBL" id="RWU08682.1"/>
    </source>
</evidence>
<name>A0A443YXG7_9SPHI</name>
<dbReference type="EMBL" id="SAYW01000002">
    <property type="protein sequence ID" value="RWU08682.1"/>
    <property type="molecule type" value="Genomic_DNA"/>
</dbReference>
<evidence type="ECO:0000313" key="3">
    <source>
        <dbReference type="Proteomes" id="UP000284120"/>
    </source>
</evidence>
<keyword evidence="3" id="KW-1185">Reference proteome</keyword>
<dbReference type="AlphaFoldDB" id="A0A443YXG7"/>
<reference evidence="2 3" key="1">
    <citation type="submission" date="2018-06" db="EMBL/GenBank/DDBJ databases">
        <title>Pedobacter endophyticus sp. nov., an endophytic bacterium isolated from a leaf of Triticum aestivum.</title>
        <authorList>
            <person name="Zhang L."/>
        </authorList>
    </citation>
    <scope>NUCLEOTIDE SEQUENCE [LARGE SCALE GENOMIC DNA]</scope>
    <source>
        <strain evidence="2 3">CM134L-2</strain>
    </source>
</reference>
<sequence>MKNANIIFTALAIILSFSLAYAQNNTGVKTKDPNGILHVDGQKDNSAAPTAAQQANDFIITPAGNIGIGNIFPTVKLLIDNDVAKTPAIKIVDGTQQTGRVLTSDANGVGTWADVPTFRATILGTFPPSTSSITVNANTNTGSANFVYSGVSIFLPQGKWAVNAGMTFGGVNTDIWHHCYLSSSQSPSGTTPDQTGFTHLGPAGTGTAYAGILIKTAKSSATDPNGTGFITGSSVINVTDPAGKTIYLLFERWTANVFNYNTNNYENYFYAVPVQ</sequence>
<evidence type="ECO:0000256" key="1">
    <source>
        <dbReference type="SAM" id="SignalP"/>
    </source>
</evidence>